<proteinExistence type="predicted"/>
<dbReference type="Proteomes" id="UP000482800">
    <property type="component" value="Unassembled WGS sequence"/>
</dbReference>
<protein>
    <submittedName>
        <fullName evidence="2">Uncharacterized protein</fullName>
    </submittedName>
</protein>
<evidence type="ECO:0000256" key="1">
    <source>
        <dbReference type="SAM" id="MobiDB-lite"/>
    </source>
</evidence>
<dbReference type="EMBL" id="BLPF01000003">
    <property type="protein sequence ID" value="GFJ83651.1"/>
    <property type="molecule type" value="Genomic_DNA"/>
</dbReference>
<dbReference type="AlphaFoldDB" id="A0A6V8KMK9"/>
<gene>
    <name evidence="2" type="ORF">Phou_078310</name>
</gene>
<sequence length="159" mass="16918">MKARQKATPVTIEMTFDPTAAYAIAVLSAMKARPSSTTSAVLVADLPAGQAPAQRVEPAGGAAAGPDPYEPNPAGGVRVNRWSASRPPSGWIRSGGAGSERMTKIITVADTQPERAAEDRIAVQIPEPRIQAARLECSGTRRAMRARLMNRQASAMRRR</sequence>
<accession>A0A6V8KMK9</accession>
<evidence type="ECO:0000313" key="3">
    <source>
        <dbReference type="Proteomes" id="UP000482800"/>
    </source>
</evidence>
<keyword evidence="3" id="KW-1185">Reference proteome</keyword>
<reference evidence="2 3" key="1">
    <citation type="submission" date="2020-03" db="EMBL/GenBank/DDBJ databases">
        <title>Whole genome shotgun sequence of Phytohabitans houttuyneae NBRC 108639.</title>
        <authorList>
            <person name="Komaki H."/>
            <person name="Tamura T."/>
        </authorList>
    </citation>
    <scope>NUCLEOTIDE SEQUENCE [LARGE SCALE GENOMIC DNA]</scope>
    <source>
        <strain evidence="2 3">NBRC 108639</strain>
    </source>
</reference>
<reference evidence="2 3" key="2">
    <citation type="submission" date="2020-03" db="EMBL/GenBank/DDBJ databases">
        <authorList>
            <person name="Ichikawa N."/>
            <person name="Kimura A."/>
            <person name="Kitahashi Y."/>
            <person name="Uohara A."/>
        </authorList>
    </citation>
    <scope>NUCLEOTIDE SEQUENCE [LARGE SCALE GENOMIC DNA]</scope>
    <source>
        <strain evidence="2 3">NBRC 108639</strain>
    </source>
</reference>
<organism evidence="2 3">
    <name type="scientific">Phytohabitans houttuyneae</name>
    <dbReference type="NCBI Taxonomy" id="1076126"/>
    <lineage>
        <taxon>Bacteria</taxon>
        <taxon>Bacillati</taxon>
        <taxon>Actinomycetota</taxon>
        <taxon>Actinomycetes</taxon>
        <taxon>Micromonosporales</taxon>
        <taxon>Micromonosporaceae</taxon>
    </lineage>
</organism>
<evidence type="ECO:0000313" key="2">
    <source>
        <dbReference type="EMBL" id="GFJ83651.1"/>
    </source>
</evidence>
<name>A0A6V8KMK9_9ACTN</name>
<comment type="caution">
    <text evidence="2">The sequence shown here is derived from an EMBL/GenBank/DDBJ whole genome shotgun (WGS) entry which is preliminary data.</text>
</comment>
<feature type="region of interest" description="Disordered" evidence="1">
    <location>
        <begin position="52"/>
        <end position="98"/>
    </location>
</feature>